<reference evidence="1 2" key="1">
    <citation type="journal article" date="2022" name="Plant J.">
        <title>Chromosome-level genome of Camellia lanceoleosa provides a valuable resource for understanding genome evolution and self-incompatibility.</title>
        <authorList>
            <person name="Gong W."/>
            <person name="Xiao S."/>
            <person name="Wang L."/>
            <person name="Liao Z."/>
            <person name="Chang Y."/>
            <person name="Mo W."/>
            <person name="Hu G."/>
            <person name="Li W."/>
            <person name="Zhao G."/>
            <person name="Zhu H."/>
            <person name="Hu X."/>
            <person name="Ji K."/>
            <person name="Xiang X."/>
            <person name="Song Q."/>
            <person name="Yuan D."/>
            <person name="Jin S."/>
            <person name="Zhang L."/>
        </authorList>
    </citation>
    <scope>NUCLEOTIDE SEQUENCE [LARGE SCALE GENOMIC DNA]</scope>
    <source>
        <strain evidence="1">SQ_2022a</strain>
    </source>
</reference>
<sequence length="164" mass="17764">MLNQEILTAFPKKSTSNGVNSGCKSMASLYRSLLNRMGQSDSWLTFKYEKLSNFCYDCGRLGHENHTCKFVSKEQGASLGYGPGLRTGSAGPTGLPIEHYRRKVDELEASMSPILTGQRTVGTPPPSSTPASDNPNQCPTSQPEQFLPRSSSSTQGTPMRTTPA</sequence>
<comment type="caution">
    <text evidence="1">The sequence shown here is derived from an EMBL/GenBank/DDBJ whole genome shotgun (WGS) entry which is preliminary data.</text>
</comment>
<gene>
    <name evidence="1" type="ORF">LOK49_LG05G02221</name>
</gene>
<organism evidence="1 2">
    <name type="scientific">Camellia lanceoleosa</name>
    <dbReference type="NCBI Taxonomy" id="1840588"/>
    <lineage>
        <taxon>Eukaryota</taxon>
        <taxon>Viridiplantae</taxon>
        <taxon>Streptophyta</taxon>
        <taxon>Embryophyta</taxon>
        <taxon>Tracheophyta</taxon>
        <taxon>Spermatophyta</taxon>
        <taxon>Magnoliopsida</taxon>
        <taxon>eudicotyledons</taxon>
        <taxon>Gunneridae</taxon>
        <taxon>Pentapetalae</taxon>
        <taxon>asterids</taxon>
        <taxon>Ericales</taxon>
        <taxon>Theaceae</taxon>
        <taxon>Camellia</taxon>
    </lineage>
</organism>
<evidence type="ECO:0000313" key="1">
    <source>
        <dbReference type="EMBL" id="KAI8016600.1"/>
    </source>
</evidence>
<proteinExistence type="predicted"/>
<protein>
    <submittedName>
        <fullName evidence="1">Uncharacterized protein</fullName>
    </submittedName>
</protein>
<accession>A0ACC0HTD0</accession>
<keyword evidence="2" id="KW-1185">Reference proteome</keyword>
<dbReference type="Proteomes" id="UP001060215">
    <property type="component" value="Chromosome 4"/>
</dbReference>
<name>A0ACC0HTD0_9ERIC</name>
<evidence type="ECO:0000313" key="2">
    <source>
        <dbReference type="Proteomes" id="UP001060215"/>
    </source>
</evidence>
<dbReference type="EMBL" id="CM045761">
    <property type="protein sequence ID" value="KAI8016600.1"/>
    <property type="molecule type" value="Genomic_DNA"/>
</dbReference>